<dbReference type="SUPFAM" id="SSF56601">
    <property type="entry name" value="beta-lactamase/transpeptidase-like"/>
    <property type="match status" value="1"/>
</dbReference>
<dbReference type="EMBL" id="JMIH01000039">
    <property type="protein sequence ID" value="KEO71814.1"/>
    <property type="molecule type" value="Genomic_DNA"/>
</dbReference>
<feature type="domain" description="Beta-lactamase-related" evidence="1">
    <location>
        <begin position="53"/>
        <end position="369"/>
    </location>
</feature>
<evidence type="ECO:0000313" key="3">
    <source>
        <dbReference type="Proteomes" id="UP000027821"/>
    </source>
</evidence>
<comment type="caution">
    <text evidence="2">The sequence shown here is derived from an EMBL/GenBank/DDBJ whole genome shotgun (WGS) entry which is preliminary data.</text>
</comment>
<dbReference type="PANTHER" id="PTHR46825:SF12">
    <property type="entry name" value="PENICILLIN-BINDING PROTEIN 4"/>
    <property type="match status" value="1"/>
</dbReference>
<dbReference type="PROSITE" id="PS51257">
    <property type="entry name" value="PROKAR_LIPOPROTEIN"/>
    <property type="match status" value="1"/>
</dbReference>
<dbReference type="InterPro" id="IPR001466">
    <property type="entry name" value="Beta-lactam-related"/>
</dbReference>
<sequence length="493" mass="55007">MKTVFTPILFTLLFFTSCTSEPENSLDAEIEEIESSLITAIQVDGDSSIKYTLTDRMQHYKVPGLSIAVIKNRKLHWAKGYGKVTTSEKDDIDVTANTLFQAGSISKPLAALSVLKLAEEGILALDMDVNNYLKNWQIPENDYTKTQKITLKHLLSHTAGLTGHGFPGYQNGESIPSLVQVLNGEGNTPPIILDIEPGSAWRYSGGGYTLMEKIVEDVSGLNFEDFMRNKILQPLGMTMSTYEQPLPVKFRPLASAAYNRKGEVINGFWHNYPEKAAAGLWTTPTDLAKYCIEVQDILAGKENGVLSKKTIELMLTKNMNSWGMGPSLQWEGDSLIFQHGGKNEGFTTEMIAFAYKGDGVIIMTNADNGRPLINEILQSISTYYGWGIKKPKIIDSYLSEPKQLQKLTGKYKYNEEGGPVPGIKGEFVVEVKLETGKLRMIDGNGYLNSVLAQTGELEFTEMDGGQEIKFQKNDKNNSFFFLYFDFFQFDKVE</sequence>
<keyword evidence="3" id="KW-1185">Reference proteome</keyword>
<accession>A0A074KSC1</accession>
<dbReference type="Pfam" id="PF00144">
    <property type="entry name" value="Beta-lactamase"/>
    <property type="match status" value="1"/>
</dbReference>
<protein>
    <submittedName>
        <fullName evidence="2">Beta-lactamase</fullName>
    </submittedName>
</protein>
<dbReference type="PANTHER" id="PTHR46825">
    <property type="entry name" value="D-ALANYL-D-ALANINE-CARBOXYPEPTIDASE/ENDOPEPTIDASE AMPH"/>
    <property type="match status" value="1"/>
</dbReference>
<dbReference type="Proteomes" id="UP000027821">
    <property type="component" value="Unassembled WGS sequence"/>
</dbReference>
<evidence type="ECO:0000313" key="2">
    <source>
        <dbReference type="EMBL" id="KEO71814.1"/>
    </source>
</evidence>
<proteinExistence type="predicted"/>
<dbReference type="eggNOG" id="COG1680">
    <property type="taxonomic scope" value="Bacteria"/>
</dbReference>
<dbReference type="InterPro" id="IPR050491">
    <property type="entry name" value="AmpC-like"/>
</dbReference>
<dbReference type="InterPro" id="IPR012338">
    <property type="entry name" value="Beta-lactam/transpept-like"/>
</dbReference>
<reference evidence="2 3" key="1">
    <citation type="submission" date="2014-04" db="EMBL/GenBank/DDBJ databases">
        <title>Characterization and application of a salt tolerant electro-active bacterium.</title>
        <authorList>
            <person name="Yang L."/>
            <person name="Wei S."/>
            <person name="Tay Q.X.M."/>
        </authorList>
    </citation>
    <scope>NUCLEOTIDE SEQUENCE [LARGE SCALE GENOMIC DNA]</scope>
    <source>
        <strain evidence="2 3">LY1</strain>
    </source>
</reference>
<dbReference type="Gene3D" id="3.40.710.10">
    <property type="entry name" value="DD-peptidase/beta-lactamase superfamily"/>
    <property type="match status" value="1"/>
</dbReference>
<dbReference type="OrthoDB" id="9797709at2"/>
<dbReference type="AlphaFoldDB" id="A0A074KSC1"/>
<dbReference type="STRING" id="1048983.EL17_21780"/>
<gene>
    <name evidence="2" type="ORF">EL17_21780</name>
</gene>
<evidence type="ECO:0000259" key="1">
    <source>
        <dbReference type="Pfam" id="PF00144"/>
    </source>
</evidence>
<name>A0A074KSC1_9BACT</name>
<organism evidence="2 3">
    <name type="scientific">Anditalea andensis</name>
    <dbReference type="NCBI Taxonomy" id="1048983"/>
    <lineage>
        <taxon>Bacteria</taxon>
        <taxon>Pseudomonadati</taxon>
        <taxon>Bacteroidota</taxon>
        <taxon>Cytophagia</taxon>
        <taxon>Cytophagales</taxon>
        <taxon>Cytophagaceae</taxon>
        <taxon>Anditalea</taxon>
    </lineage>
</organism>
<dbReference type="RefSeq" id="WP_035079533.1">
    <property type="nucleotide sequence ID" value="NZ_JMIH01000039.1"/>
</dbReference>